<evidence type="ECO:0000313" key="2">
    <source>
        <dbReference type="EMBL" id="GHP05576.1"/>
    </source>
</evidence>
<sequence length="208" mass="22937">MAFTEEQLVQLRHQMKAFRMLFESYHLLASDVSSSGRGAYATAGRGWTDSGVVRYVGGGLRYWSRLRSDGTADGRLDGARGANVNVNDQQLALALQPKRRSSRLGGQSAKRYVDELPENLTESDVENEDAVGFCQEHSRQKFDVRRTNLLSPPEPASAAWPAAAAGPSQPPPVTQLSEYELERQRNIERNKKMMARLGINMGSAALPS</sequence>
<proteinExistence type="predicted"/>
<comment type="caution">
    <text evidence="2">The sequence shown here is derived from an EMBL/GenBank/DDBJ whole genome shotgun (WGS) entry which is preliminary data.</text>
</comment>
<reference evidence="2" key="1">
    <citation type="submission" date="2020-10" db="EMBL/GenBank/DDBJ databases">
        <title>Unveiling of a novel bifunctional photoreceptor, Dualchrome1, isolated from a cosmopolitan green alga.</title>
        <authorList>
            <person name="Suzuki S."/>
            <person name="Kawachi M."/>
        </authorList>
    </citation>
    <scope>NUCLEOTIDE SEQUENCE</scope>
    <source>
        <strain evidence="2">NIES 2893</strain>
    </source>
</reference>
<feature type="region of interest" description="Disordered" evidence="1">
    <location>
        <begin position="150"/>
        <end position="174"/>
    </location>
</feature>
<evidence type="ECO:0000256" key="1">
    <source>
        <dbReference type="SAM" id="MobiDB-lite"/>
    </source>
</evidence>
<dbReference type="EMBL" id="BNJQ01000010">
    <property type="protein sequence ID" value="GHP05576.1"/>
    <property type="molecule type" value="Genomic_DNA"/>
</dbReference>
<dbReference type="AlphaFoldDB" id="A0A830HDU4"/>
<protein>
    <submittedName>
        <fullName evidence="2">Uncharacterized protein</fullName>
    </submittedName>
</protein>
<feature type="compositionally biased region" description="Low complexity" evidence="1">
    <location>
        <begin position="156"/>
        <end position="167"/>
    </location>
</feature>
<organism evidence="2 3">
    <name type="scientific">Pycnococcus provasolii</name>
    <dbReference type="NCBI Taxonomy" id="41880"/>
    <lineage>
        <taxon>Eukaryota</taxon>
        <taxon>Viridiplantae</taxon>
        <taxon>Chlorophyta</taxon>
        <taxon>Pseudoscourfieldiophyceae</taxon>
        <taxon>Pseudoscourfieldiales</taxon>
        <taxon>Pycnococcaceae</taxon>
        <taxon>Pycnococcus</taxon>
    </lineage>
</organism>
<dbReference type="Proteomes" id="UP000660262">
    <property type="component" value="Unassembled WGS sequence"/>
</dbReference>
<name>A0A830HDU4_9CHLO</name>
<keyword evidence="3" id="KW-1185">Reference proteome</keyword>
<gene>
    <name evidence="2" type="ORF">PPROV_000432600</name>
</gene>
<evidence type="ECO:0000313" key="3">
    <source>
        <dbReference type="Proteomes" id="UP000660262"/>
    </source>
</evidence>
<accession>A0A830HDU4</accession>